<dbReference type="PANTHER" id="PTHR30477">
    <property type="entry name" value="ABC-TRANSPORTER METAL-BINDING PROTEIN"/>
    <property type="match status" value="1"/>
</dbReference>
<dbReference type="GO" id="GO:0071281">
    <property type="term" value="P:cellular response to iron ion"/>
    <property type="evidence" value="ECO:0007669"/>
    <property type="project" value="UniProtKB-ARBA"/>
</dbReference>
<keyword evidence="6 10" id="KW-1133">Transmembrane helix</keyword>
<dbReference type="EMBL" id="DSGB01000005">
    <property type="protein sequence ID" value="HER96131.1"/>
    <property type="molecule type" value="Genomic_DNA"/>
</dbReference>
<feature type="transmembrane region" description="Helical" evidence="10">
    <location>
        <begin position="90"/>
        <end position="109"/>
    </location>
</feature>
<evidence type="ECO:0000256" key="8">
    <source>
        <dbReference type="RuleBase" id="RU003943"/>
    </source>
</evidence>
<comment type="similarity">
    <text evidence="2 8">Belongs to the ABC-3 integral membrane protein family.</text>
</comment>
<accession>A0A7V2B0P3</accession>
<proteinExistence type="inferred from homology"/>
<evidence type="ECO:0000256" key="9">
    <source>
        <dbReference type="SAM" id="MobiDB-lite"/>
    </source>
</evidence>
<feature type="transmembrane region" description="Helical" evidence="10">
    <location>
        <begin position="252"/>
        <end position="274"/>
    </location>
</feature>
<feature type="transmembrane region" description="Helical" evidence="10">
    <location>
        <begin position="180"/>
        <end position="210"/>
    </location>
</feature>
<evidence type="ECO:0000256" key="6">
    <source>
        <dbReference type="ARBA" id="ARBA00022989"/>
    </source>
</evidence>
<keyword evidence="5 8" id="KW-0812">Transmembrane</keyword>
<feature type="transmembrane region" description="Helical" evidence="10">
    <location>
        <begin position="130"/>
        <end position="154"/>
    </location>
</feature>
<dbReference type="SUPFAM" id="SSF81345">
    <property type="entry name" value="ABC transporter involved in vitamin B12 uptake, BtuC"/>
    <property type="match status" value="1"/>
</dbReference>
<evidence type="ECO:0000256" key="1">
    <source>
        <dbReference type="ARBA" id="ARBA00004651"/>
    </source>
</evidence>
<organism evidence="11">
    <name type="scientific">Rhodothermus marinus</name>
    <name type="common">Rhodothermus obamensis</name>
    <dbReference type="NCBI Taxonomy" id="29549"/>
    <lineage>
        <taxon>Bacteria</taxon>
        <taxon>Pseudomonadati</taxon>
        <taxon>Rhodothermota</taxon>
        <taxon>Rhodothermia</taxon>
        <taxon>Rhodothermales</taxon>
        <taxon>Rhodothermaceae</taxon>
        <taxon>Rhodothermus</taxon>
    </lineage>
</organism>
<evidence type="ECO:0000256" key="4">
    <source>
        <dbReference type="ARBA" id="ARBA00022475"/>
    </source>
</evidence>
<dbReference type="GO" id="GO:0055085">
    <property type="term" value="P:transmembrane transport"/>
    <property type="evidence" value="ECO:0007669"/>
    <property type="project" value="InterPro"/>
</dbReference>
<dbReference type="CDD" id="cd06550">
    <property type="entry name" value="TM_ABC_iron-siderophores_like"/>
    <property type="match status" value="1"/>
</dbReference>
<evidence type="ECO:0000256" key="10">
    <source>
        <dbReference type="SAM" id="Phobius"/>
    </source>
</evidence>
<evidence type="ECO:0000256" key="5">
    <source>
        <dbReference type="ARBA" id="ARBA00022692"/>
    </source>
</evidence>
<keyword evidence="3 8" id="KW-0813">Transport</keyword>
<evidence type="ECO:0000256" key="2">
    <source>
        <dbReference type="ARBA" id="ARBA00008034"/>
    </source>
</evidence>
<evidence type="ECO:0000256" key="7">
    <source>
        <dbReference type="ARBA" id="ARBA00023136"/>
    </source>
</evidence>
<keyword evidence="7 10" id="KW-0472">Membrane</keyword>
<dbReference type="InterPro" id="IPR001626">
    <property type="entry name" value="ABC_TroCD"/>
</dbReference>
<dbReference type="GO" id="GO:0043190">
    <property type="term" value="C:ATP-binding cassette (ABC) transporter complex"/>
    <property type="evidence" value="ECO:0007669"/>
    <property type="project" value="InterPro"/>
</dbReference>
<dbReference type="PANTHER" id="PTHR30477:SF3">
    <property type="entry name" value="METAL TRANSPORT SYSTEM MEMBRANE PROTEIN CT_069-RELATED"/>
    <property type="match status" value="1"/>
</dbReference>
<dbReference type="AlphaFoldDB" id="A0A7V2B0P3"/>
<protein>
    <submittedName>
        <fullName evidence="11">Metal ABC transporter permease</fullName>
    </submittedName>
</protein>
<reference evidence="11" key="1">
    <citation type="journal article" date="2020" name="mSystems">
        <title>Genome- and Community-Level Interaction Insights into Carbon Utilization and Element Cycling Functions of Hydrothermarchaeota in Hydrothermal Sediment.</title>
        <authorList>
            <person name="Zhou Z."/>
            <person name="Liu Y."/>
            <person name="Xu W."/>
            <person name="Pan J."/>
            <person name="Luo Z.H."/>
            <person name="Li M."/>
        </authorList>
    </citation>
    <scope>NUCLEOTIDE SEQUENCE [LARGE SCALE GENOMIC DNA]</scope>
    <source>
        <strain evidence="11">SpSt-143</strain>
    </source>
</reference>
<feature type="region of interest" description="Disordered" evidence="9">
    <location>
        <begin position="333"/>
        <end position="358"/>
    </location>
</feature>
<name>A0A7V2B0P3_RHOMR</name>
<dbReference type="GO" id="GO:0010043">
    <property type="term" value="P:response to zinc ion"/>
    <property type="evidence" value="ECO:0007669"/>
    <property type="project" value="TreeGrafter"/>
</dbReference>
<comment type="subcellular location">
    <subcellularLocation>
        <location evidence="1 8">Cell membrane</location>
        <topology evidence="1 8">Multi-pass membrane protein</topology>
    </subcellularLocation>
</comment>
<feature type="transmembrane region" description="Helical" evidence="10">
    <location>
        <begin position="33"/>
        <end position="52"/>
    </location>
</feature>
<evidence type="ECO:0000256" key="3">
    <source>
        <dbReference type="ARBA" id="ARBA00022448"/>
    </source>
</evidence>
<dbReference type="Gene3D" id="1.10.3470.10">
    <property type="entry name" value="ABC transporter involved in vitamin B12 uptake, BtuC"/>
    <property type="match status" value="1"/>
</dbReference>
<sequence length="358" mass="38094">MDFTLRVVMTGSALLGLISGALGTLAVLRRQGLVGDAVSHAALPGIVLAFLISGSKAPVVLQLGAAVSGTLALLWVQAVLRTTRVRFDAALGMALAVFFGMGVVLLSFAQHTAGAAQAGLDRFLFGQAATLLRTDLVVMAVAGATVFALVVALWKELKLVLFDADYARALGLPVRQLETLLIAVLVVAIVIGLQTVGVVLMSAVLVAPAAAARQWSSRYGRVFLLAGLFGLLSGATGAWLSSLAPRLPTGPIIVLLLTLFATISLFIAPERGLFWQYWKRQRAARSAQQAVLAVLRELERRHPHAGRPHPASSIQAILGPEIPVSSILRQLERRGQVQHEPGRGWRLADSRLEDEPRA</sequence>
<comment type="caution">
    <text evidence="11">The sequence shown here is derived from an EMBL/GenBank/DDBJ whole genome shotgun (WGS) entry which is preliminary data.</text>
</comment>
<keyword evidence="4" id="KW-1003">Cell membrane</keyword>
<dbReference type="Pfam" id="PF00950">
    <property type="entry name" value="ABC-3"/>
    <property type="match status" value="1"/>
</dbReference>
<feature type="transmembrane region" description="Helical" evidence="10">
    <location>
        <begin position="222"/>
        <end position="240"/>
    </location>
</feature>
<dbReference type="FunFam" id="1.10.3470.10:FF:000003">
    <property type="entry name" value="Iron ABC transporter permease SitD"/>
    <property type="match status" value="1"/>
</dbReference>
<evidence type="ECO:0000313" key="11">
    <source>
        <dbReference type="EMBL" id="HER96131.1"/>
    </source>
</evidence>
<feature type="transmembrane region" description="Helical" evidence="10">
    <location>
        <begin position="59"/>
        <end position="78"/>
    </location>
</feature>
<dbReference type="InterPro" id="IPR037294">
    <property type="entry name" value="ABC_BtuC-like"/>
</dbReference>
<gene>
    <name evidence="11" type="ORF">ENO59_06395</name>
</gene>